<accession>A0AA88PYN4</accession>
<protein>
    <submittedName>
        <fullName evidence="1">Uncharacterized protein</fullName>
    </submittedName>
</protein>
<proteinExistence type="predicted"/>
<evidence type="ECO:0000313" key="1">
    <source>
        <dbReference type="EMBL" id="KAK2898600.1"/>
    </source>
</evidence>
<dbReference type="AlphaFoldDB" id="A0AA88PYN4"/>
<keyword evidence="2" id="KW-1185">Reference proteome</keyword>
<sequence length="99" mass="11568">MESLPPEISDDRSVLKTIYVRNLWSCFAEMVGSIFALQYARPQKSQYCFCRVGHRRTMEFHIWKHKVCLQVHFQSLMSYVVLFTATQTQVGSLKQAFTS</sequence>
<name>A0AA88PYN4_9TELE</name>
<reference evidence="1" key="1">
    <citation type="submission" date="2023-08" db="EMBL/GenBank/DDBJ databases">
        <title>Chromosome-level Genome Assembly of mud carp (Cirrhinus molitorella).</title>
        <authorList>
            <person name="Liu H."/>
        </authorList>
    </citation>
    <scope>NUCLEOTIDE SEQUENCE</scope>
    <source>
        <strain evidence="1">Prfri</strain>
        <tissue evidence="1">Muscle</tissue>
    </source>
</reference>
<comment type="caution">
    <text evidence="1">The sequence shown here is derived from an EMBL/GenBank/DDBJ whole genome shotgun (WGS) entry which is preliminary data.</text>
</comment>
<evidence type="ECO:0000313" key="2">
    <source>
        <dbReference type="Proteomes" id="UP001187343"/>
    </source>
</evidence>
<dbReference type="EMBL" id="JAUYZG010000009">
    <property type="protein sequence ID" value="KAK2898600.1"/>
    <property type="molecule type" value="Genomic_DNA"/>
</dbReference>
<organism evidence="1 2">
    <name type="scientific">Cirrhinus molitorella</name>
    <name type="common">mud carp</name>
    <dbReference type="NCBI Taxonomy" id="172907"/>
    <lineage>
        <taxon>Eukaryota</taxon>
        <taxon>Metazoa</taxon>
        <taxon>Chordata</taxon>
        <taxon>Craniata</taxon>
        <taxon>Vertebrata</taxon>
        <taxon>Euteleostomi</taxon>
        <taxon>Actinopterygii</taxon>
        <taxon>Neopterygii</taxon>
        <taxon>Teleostei</taxon>
        <taxon>Ostariophysi</taxon>
        <taxon>Cypriniformes</taxon>
        <taxon>Cyprinidae</taxon>
        <taxon>Labeoninae</taxon>
        <taxon>Labeonini</taxon>
        <taxon>Cirrhinus</taxon>
    </lineage>
</organism>
<dbReference type="Proteomes" id="UP001187343">
    <property type="component" value="Unassembled WGS sequence"/>
</dbReference>
<gene>
    <name evidence="1" type="ORF">Q8A67_010018</name>
</gene>